<keyword evidence="7" id="KW-1185">Reference proteome</keyword>
<dbReference type="Gene3D" id="3.40.50.10420">
    <property type="entry name" value="NagB/RpiA/CoA transferase-like"/>
    <property type="match status" value="1"/>
</dbReference>
<keyword evidence="2 4" id="KW-0547">Nucleotide-binding</keyword>
<proteinExistence type="inferred from homology"/>
<dbReference type="NCBIfam" id="TIGR02727">
    <property type="entry name" value="MTHFS_bact"/>
    <property type="match status" value="1"/>
</dbReference>
<accession>A0A2K9MBY3</accession>
<evidence type="ECO:0000313" key="7">
    <source>
        <dbReference type="Proteomes" id="UP000234882"/>
    </source>
</evidence>
<dbReference type="GO" id="GO:0030272">
    <property type="term" value="F:5-formyltetrahydrofolate cyclo-ligase activity"/>
    <property type="evidence" value="ECO:0007669"/>
    <property type="project" value="UniProtKB-EC"/>
</dbReference>
<keyword evidence="6" id="KW-0436">Ligase</keyword>
<dbReference type="GO" id="GO:0005524">
    <property type="term" value="F:ATP binding"/>
    <property type="evidence" value="ECO:0007669"/>
    <property type="project" value="UniProtKB-KW"/>
</dbReference>
<dbReference type="PANTHER" id="PTHR23407">
    <property type="entry name" value="ATPASE INHIBITOR/5-FORMYLTETRAHYDROFOLATE CYCLO-LIGASE"/>
    <property type="match status" value="1"/>
</dbReference>
<dbReference type="Proteomes" id="UP000234882">
    <property type="component" value="Chromosome"/>
</dbReference>
<gene>
    <name evidence="6" type="ORF">CYR75_01655</name>
</gene>
<comment type="cofactor">
    <cofactor evidence="5">
        <name>Mg(2+)</name>
        <dbReference type="ChEBI" id="CHEBI:18420"/>
    </cofactor>
</comment>
<dbReference type="PIRSF" id="PIRSF006806">
    <property type="entry name" value="FTHF_cligase"/>
    <property type="match status" value="1"/>
</dbReference>
<protein>
    <recommendedName>
        <fullName evidence="5">5-formyltetrahydrofolate cyclo-ligase</fullName>
        <ecNumber evidence="5">6.3.3.2</ecNumber>
    </recommendedName>
</protein>
<dbReference type="GO" id="GO:0009396">
    <property type="term" value="P:folic acid-containing compound biosynthetic process"/>
    <property type="evidence" value="ECO:0007669"/>
    <property type="project" value="TreeGrafter"/>
</dbReference>
<dbReference type="InterPro" id="IPR037171">
    <property type="entry name" value="NagB/RpiA_transferase-like"/>
</dbReference>
<evidence type="ECO:0000256" key="3">
    <source>
        <dbReference type="ARBA" id="ARBA00022840"/>
    </source>
</evidence>
<keyword evidence="5" id="KW-0479">Metal-binding</keyword>
<dbReference type="RefSeq" id="WP_101498551.1">
    <property type="nucleotide sequence ID" value="NZ_CP025583.1"/>
</dbReference>
<dbReference type="EC" id="6.3.3.2" evidence="5"/>
<feature type="binding site" evidence="4">
    <location>
        <position position="73"/>
    </location>
    <ligand>
        <name>substrate</name>
    </ligand>
</feature>
<dbReference type="InterPro" id="IPR002698">
    <property type="entry name" value="FTHF_cligase"/>
</dbReference>
<dbReference type="OrthoDB" id="9801938at2"/>
<dbReference type="KEGG" id="paru:CYR75_01655"/>
<evidence type="ECO:0000256" key="1">
    <source>
        <dbReference type="ARBA" id="ARBA00010638"/>
    </source>
</evidence>
<name>A0A2K9MBY3_9RHOB</name>
<dbReference type="PANTHER" id="PTHR23407:SF1">
    <property type="entry name" value="5-FORMYLTETRAHYDROFOLATE CYCLO-LIGASE"/>
    <property type="match status" value="1"/>
</dbReference>
<keyword evidence="5" id="KW-0460">Magnesium</keyword>
<feature type="binding site" evidence="4">
    <location>
        <begin position="148"/>
        <end position="156"/>
    </location>
    <ligand>
        <name>ATP</name>
        <dbReference type="ChEBI" id="CHEBI:30616"/>
    </ligand>
</feature>
<dbReference type="SUPFAM" id="SSF100950">
    <property type="entry name" value="NagB/RpiA/CoA transferase-like"/>
    <property type="match status" value="1"/>
</dbReference>
<evidence type="ECO:0000256" key="2">
    <source>
        <dbReference type="ARBA" id="ARBA00022741"/>
    </source>
</evidence>
<dbReference type="GO" id="GO:0046872">
    <property type="term" value="F:metal ion binding"/>
    <property type="evidence" value="ECO:0007669"/>
    <property type="project" value="UniProtKB-KW"/>
</dbReference>
<keyword evidence="3 4" id="KW-0067">ATP-binding</keyword>
<dbReference type="AlphaFoldDB" id="A0A2K9MBY3"/>
<reference evidence="7" key="1">
    <citation type="submission" date="2017-12" db="EMBL/GenBank/DDBJ databases">
        <title>Genomic analysis of Paracoccus sp. CBA4604.</title>
        <authorList>
            <person name="Roh S.W."/>
            <person name="Kim J.Y."/>
            <person name="Kim J.S."/>
        </authorList>
    </citation>
    <scope>NUCLEOTIDE SEQUENCE [LARGE SCALE GENOMIC DNA]</scope>
    <source>
        <strain evidence="7">CBA4604</strain>
    </source>
</reference>
<dbReference type="GO" id="GO:0035999">
    <property type="term" value="P:tetrahydrofolate interconversion"/>
    <property type="evidence" value="ECO:0007669"/>
    <property type="project" value="TreeGrafter"/>
</dbReference>
<organism evidence="6 7">
    <name type="scientific">Paracoccus jeotgali</name>
    <dbReference type="NCBI Taxonomy" id="2065379"/>
    <lineage>
        <taxon>Bacteria</taxon>
        <taxon>Pseudomonadati</taxon>
        <taxon>Pseudomonadota</taxon>
        <taxon>Alphaproteobacteria</taxon>
        <taxon>Rhodobacterales</taxon>
        <taxon>Paracoccaceae</taxon>
        <taxon>Paracoccus</taxon>
    </lineage>
</organism>
<evidence type="ECO:0000256" key="4">
    <source>
        <dbReference type="PIRSR" id="PIRSR006806-1"/>
    </source>
</evidence>
<comment type="catalytic activity">
    <reaction evidence="5">
        <text>(6S)-5-formyl-5,6,7,8-tetrahydrofolate + ATP = (6R)-5,10-methenyltetrahydrofolate + ADP + phosphate</text>
        <dbReference type="Rhea" id="RHEA:10488"/>
        <dbReference type="ChEBI" id="CHEBI:30616"/>
        <dbReference type="ChEBI" id="CHEBI:43474"/>
        <dbReference type="ChEBI" id="CHEBI:57455"/>
        <dbReference type="ChEBI" id="CHEBI:57457"/>
        <dbReference type="ChEBI" id="CHEBI:456216"/>
        <dbReference type="EC" id="6.3.3.2"/>
    </reaction>
</comment>
<sequence>MSSQKAAADPTDDDALWRKTTRAALLAARAAMPDQARAQAEARIAAHLDALLPALLAGVQGRVLAGYWPIRAEPDLRDWMHRAAAAFGLELALPVVAAPDQPLIFRPYRAGDPMIAGRWNIAEPAGEAVVTPDIILAPVVGFDGHGYRMGYGGGFYDRTLEAMSPPPQTIGVGFESARLETIHPQPHDLRLDVIVTERGLHHSR</sequence>
<dbReference type="EMBL" id="CP025583">
    <property type="protein sequence ID" value="AUM73167.1"/>
    <property type="molecule type" value="Genomic_DNA"/>
</dbReference>
<evidence type="ECO:0000256" key="5">
    <source>
        <dbReference type="RuleBase" id="RU361279"/>
    </source>
</evidence>
<comment type="similarity">
    <text evidence="1 5">Belongs to the 5-formyltetrahydrofolate cyclo-ligase family.</text>
</comment>
<evidence type="ECO:0000313" key="6">
    <source>
        <dbReference type="EMBL" id="AUM73167.1"/>
    </source>
</evidence>
<dbReference type="InterPro" id="IPR024185">
    <property type="entry name" value="FTHF_cligase-like_sf"/>
</dbReference>
<dbReference type="Pfam" id="PF01812">
    <property type="entry name" value="5-FTHF_cyc-lig"/>
    <property type="match status" value="1"/>
</dbReference>